<keyword evidence="2" id="KW-1185">Reference proteome</keyword>
<evidence type="ECO:0000313" key="1">
    <source>
        <dbReference type="EMBL" id="QLC51015.1"/>
    </source>
</evidence>
<accession>A0A7D5EAL4</accession>
<dbReference type="KEGG" id="mzi:HWN40_12655"/>
<name>A0A7D5EAL4_9EURY</name>
<dbReference type="OrthoDB" id="147969at2157"/>
<proteinExistence type="predicted"/>
<evidence type="ECO:0000313" key="2">
    <source>
        <dbReference type="Proteomes" id="UP000509594"/>
    </source>
</evidence>
<dbReference type="GeneID" id="55822540"/>
<dbReference type="AlphaFoldDB" id="A0A7D5EAL4"/>
<dbReference type="RefSeq" id="WP_176966070.1">
    <property type="nucleotide sequence ID" value="NZ_CP058215.1"/>
</dbReference>
<dbReference type="Proteomes" id="UP000509594">
    <property type="component" value="Chromosome"/>
</dbReference>
<protein>
    <submittedName>
        <fullName evidence="1">Uncharacterized protein</fullName>
    </submittedName>
</protein>
<organism evidence="1 2">
    <name type="scientific">Methanolobus zinderi</name>
    <dbReference type="NCBI Taxonomy" id="536044"/>
    <lineage>
        <taxon>Archaea</taxon>
        <taxon>Methanobacteriati</taxon>
        <taxon>Methanobacteriota</taxon>
        <taxon>Stenosarchaea group</taxon>
        <taxon>Methanomicrobia</taxon>
        <taxon>Methanosarcinales</taxon>
        <taxon>Methanosarcinaceae</taxon>
        <taxon>Methanolobus</taxon>
    </lineage>
</organism>
<sequence length="238" mass="26124">MLPAEASYSWENDITVGLDGMSWTYTEQYSDSRSVLYRAFIDSELGDNDGFVSAWEVLKMDTTSRAQLLGLLEGNMDVKINGSSDAIVVTGVESDMSMESLGPVTKEDTIVNMYEVHYVFEEPIISLGDRIWFLGEPGTAVTIRLPDNIKVESTEGIDNVSIDSGDLGQEVSGDFGFTGEAVIHFEPDMVLHLEGEEDEETPVSSVESDTKSFGSLVDEIFPGFTDDFLKTVRGNSLI</sequence>
<dbReference type="EMBL" id="CP058215">
    <property type="protein sequence ID" value="QLC51015.1"/>
    <property type="molecule type" value="Genomic_DNA"/>
</dbReference>
<gene>
    <name evidence="1" type="ORF">HWN40_12655</name>
</gene>
<reference evidence="1 2" key="1">
    <citation type="submission" date="2020-06" db="EMBL/GenBank/DDBJ databases">
        <title>Methanolobus halotolerans sp. nov., isolated from a saline lake Tus in Siberia.</title>
        <authorList>
            <person name="Shen Y."/>
            <person name="Chen S.-C."/>
            <person name="Lai M.-C."/>
            <person name="Huang H.-H."/>
            <person name="Chiu H.-H."/>
            <person name="Tang S.-L."/>
            <person name="Rogozin D.Y."/>
            <person name="Degermendzhy A.G."/>
        </authorList>
    </citation>
    <scope>NUCLEOTIDE SEQUENCE [LARGE SCALE GENOMIC DNA]</scope>
    <source>
        <strain evidence="1 2">DSM 21339</strain>
    </source>
</reference>